<name>A0ABU6MHD8_9BACI</name>
<dbReference type="Pfam" id="PF00561">
    <property type="entry name" value="Abhydrolase_1"/>
    <property type="match status" value="1"/>
</dbReference>
<comment type="caution">
    <text evidence="3">The sequence shown here is derived from an EMBL/GenBank/DDBJ whole genome shotgun (WGS) entry which is preliminary data.</text>
</comment>
<dbReference type="InterPro" id="IPR050266">
    <property type="entry name" value="AB_hydrolase_sf"/>
</dbReference>
<dbReference type="RefSeq" id="WP_066267214.1">
    <property type="nucleotide sequence ID" value="NZ_JARMAB010000007.1"/>
</dbReference>
<keyword evidence="4" id="KW-1185">Reference proteome</keyword>
<evidence type="ECO:0000256" key="1">
    <source>
        <dbReference type="ARBA" id="ARBA00022801"/>
    </source>
</evidence>
<dbReference type="PANTHER" id="PTHR43798:SF31">
    <property type="entry name" value="AB HYDROLASE SUPERFAMILY PROTEIN YCLE"/>
    <property type="match status" value="1"/>
</dbReference>
<evidence type="ECO:0000313" key="4">
    <source>
        <dbReference type="Proteomes" id="UP001341444"/>
    </source>
</evidence>
<proteinExistence type="predicted"/>
<sequence>MPFIMVNGCKLYFTVQGQGIPILFIHPPVLTHLNFDYQIKDLSKVYQVVAFDIRGHGRSSCSEQPLTYSLIADDMKQLLDHLNIKKAFICGYSTGGTIGLDFLLSYPERALGGIVISGMSEVSDWFLKNRIMIAITLAKLKALPALALSTSWTNTNTKSSFWRMLKEENKGSSQNIEEYYKSSLSYNCTNQLENIKNPVLLIYGQKDKGFYRYAKLLHEKLPRNELKWIQQVKHQLPTKAASELNHLMKQFINTHKEC</sequence>
<dbReference type="SUPFAM" id="SSF53474">
    <property type="entry name" value="alpha/beta-Hydrolases"/>
    <property type="match status" value="1"/>
</dbReference>
<dbReference type="Gene3D" id="3.40.50.1820">
    <property type="entry name" value="alpha/beta hydrolase"/>
    <property type="match status" value="1"/>
</dbReference>
<dbReference type="EMBL" id="JARMAB010000007">
    <property type="protein sequence ID" value="MED1202682.1"/>
    <property type="molecule type" value="Genomic_DNA"/>
</dbReference>
<evidence type="ECO:0000259" key="2">
    <source>
        <dbReference type="Pfam" id="PF00561"/>
    </source>
</evidence>
<keyword evidence="1 3" id="KW-0378">Hydrolase</keyword>
<evidence type="ECO:0000313" key="3">
    <source>
        <dbReference type="EMBL" id="MED1202682.1"/>
    </source>
</evidence>
<dbReference type="PANTHER" id="PTHR43798">
    <property type="entry name" value="MONOACYLGLYCEROL LIPASE"/>
    <property type="match status" value="1"/>
</dbReference>
<reference evidence="3 4" key="1">
    <citation type="submission" date="2023-03" db="EMBL/GenBank/DDBJ databases">
        <title>Bacillus Genome Sequencing.</title>
        <authorList>
            <person name="Dunlap C."/>
        </authorList>
    </citation>
    <scope>NUCLEOTIDE SEQUENCE [LARGE SCALE GENOMIC DNA]</scope>
    <source>
        <strain evidence="3 4">B-23453</strain>
    </source>
</reference>
<feature type="domain" description="AB hydrolase-1" evidence="2">
    <location>
        <begin position="21"/>
        <end position="229"/>
    </location>
</feature>
<accession>A0ABU6MHD8</accession>
<dbReference type="Proteomes" id="UP001341444">
    <property type="component" value="Unassembled WGS sequence"/>
</dbReference>
<dbReference type="GO" id="GO:0016787">
    <property type="term" value="F:hydrolase activity"/>
    <property type="evidence" value="ECO:0007669"/>
    <property type="project" value="UniProtKB-KW"/>
</dbReference>
<dbReference type="InterPro" id="IPR000073">
    <property type="entry name" value="AB_hydrolase_1"/>
</dbReference>
<organism evidence="3 4">
    <name type="scientific">Heyndrickxia acidicola</name>
    <dbReference type="NCBI Taxonomy" id="209389"/>
    <lineage>
        <taxon>Bacteria</taxon>
        <taxon>Bacillati</taxon>
        <taxon>Bacillota</taxon>
        <taxon>Bacilli</taxon>
        <taxon>Bacillales</taxon>
        <taxon>Bacillaceae</taxon>
        <taxon>Heyndrickxia</taxon>
    </lineage>
</organism>
<protein>
    <submittedName>
        <fullName evidence="3">Alpha/beta hydrolase</fullName>
    </submittedName>
</protein>
<dbReference type="PRINTS" id="PR00111">
    <property type="entry name" value="ABHYDROLASE"/>
</dbReference>
<dbReference type="InterPro" id="IPR029058">
    <property type="entry name" value="AB_hydrolase_fold"/>
</dbReference>
<gene>
    <name evidence="3" type="ORF">P4T90_06185</name>
</gene>